<dbReference type="Proteomes" id="UP001496674">
    <property type="component" value="Chromosome"/>
</dbReference>
<evidence type="ECO:0000313" key="6">
    <source>
        <dbReference type="EMBL" id="BEG97846.1"/>
    </source>
</evidence>
<dbReference type="PANTHER" id="PTHR32507:SF0">
    <property type="entry name" value="NA(+)_H(+) ANTIPORTER 2-RELATED"/>
    <property type="match status" value="1"/>
</dbReference>
<name>A0ABM8I6U9_9BACE</name>
<evidence type="ECO:0000256" key="5">
    <source>
        <dbReference type="SAM" id="Phobius"/>
    </source>
</evidence>
<protein>
    <recommendedName>
        <fullName evidence="8">Sodium:proton antiporter</fullName>
    </recommendedName>
</protein>
<reference evidence="6 7" key="1">
    <citation type="submission" date="2023-04" db="EMBL/GenBank/DDBJ databases">
        <title>Draft genome sequence of acteroides sedimenti strain YN3PY1.</title>
        <authorList>
            <person name="Yoshida N."/>
        </authorList>
    </citation>
    <scope>NUCLEOTIDE SEQUENCE [LARGE SCALE GENOMIC DNA]</scope>
    <source>
        <strain evidence="6 7">YN3PY1</strain>
    </source>
</reference>
<keyword evidence="4" id="KW-0406">Ion transport</keyword>
<evidence type="ECO:0008006" key="8">
    <source>
        <dbReference type="Google" id="ProtNLM"/>
    </source>
</evidence>
<feature type="transmembrane region" description="Helical" evidence="5">
    <location>
        <begin position="365"/>
        <end position="382"/>
    </location>
</feature>
<evidence type="ECO:0000313" key="7">
    <source>
        <dbReference type="Proteomes" id="UP001496674"/>
    </source>
</evidence>
<feature type="transmembrane region" description="Helical" evidence="5">
    <location>
        <begin position="282"/>
        <end position="302"/>
    </location>
</feature>
<keyword evidence="2" id="KW-0813">Transport</keyword>
<evidence type="ECO:0000256" key="4">
    <source>
        <dbReference type="ARBA" id="ARBA00023065"/>
    </source>
</evidence>
<dbReference type="Gene3D" id="1.20.1530.20">
    <property type="match status" value="1"/>
</dbReference>
<keyword evidence="5" id="KW-0472">Membrane</keyword>
<gene>
    <name evidence="6" type="ORF">BSYN_01110</name>
</gene>
<dbReference type="InterPro" id="IPR038770">
    <property type="entry name" value="Na+/solute_symporter_sf"/>
</dbReference>
<feature type="transmembrane region" description="Helical" evidence="5">
    <location>
        <begin position="121"/>
        <end position="138"/>
    </location>
</feature>
<evidence type="ECO:0000256" key="3">
    <source>
        <dbReference type="ARBA" id="ARBA00022449"/>
    </source>
</evidence>
<feature type="transmembrane region" description="Helical" evidence="5">
    <location>
        <begin position="214"/>
        <end position="246"/>
    </location>
</feature>
<feature type="transmembrane region" description="Helical" evidence="5">
    <location>
        <begin position="308"/>
        <end position="327"/>
    </location>
</feature>
<feature type="transmembrane region" description="Helical" evidence="5">
    <location>
        <begin position="183"/>
        <end position="208"/>
    </location>
</feature>
<proteinExistence type="predicted"/>
<dbReference type="EMBL" id="AP028055">
    <property type="protein sequence ID" value="BEG97846.1"/>
    <property type="molecule type" value="Genomic_DNA"/>
</dbReference>
<feature type="transmembrane region" description="Helical" evidence="5">
    <location>
        <begin position="88"/>
        <end position="109"/>
    </location>
</feature>
<dbReference type="PANTHER" id="PTHR32507">
    <property type="entry name" value="NA(+)/H(+) ANTIPORTER 1"/>
    <property type="match status" value="1"/>
</dbReference>
<keyword evidence="5" id="KW-0812">Transmembrane</keyword>
<dbReference type="RefSeq" id="WP_353332267.1">
    <property type="nucleotide sequence ID" value="NZ_AP028055.1"/>
</dbReference>
<comment type="subcellular location">
    <subcellularLocation>
        <location evidence="1">Cell membrane</location>
        <topology evidence="1">Multi-pass membrane protein</topology>
    </subcellularLocation>
</comment>
<keyword evidence="5" id="KW-1133">Transmembrane helix</keyword>
<feature type="transmembrane region" description="Helical" evidence="5">
    <location>
        <begin position="57"/>
        <end position="76"/>
    </location>
</feature>
<accession>A0ABM8I6U9</accession>
<organism evidence="6 7">
    <name type="scientific">Bacteroides sedimenti</name>
    <dbReference type="NCBI Taxonomy" id="2136147"/>
    <lineage>
        <taxon>Bacteria</taxon>
        <taxon>Pseudomonadati</taxon>
        <taxon>Bacteroidota</taxon>
        <taxon>Bacteroidia</taxon>
        <taxon>Bacteroidales</taxon>
        <taxon>Bacteroidaceae</taxon>
        <taxon>Bacteroides</taxon>
    </lineage>
</organism>
<evidence type="ECO:0000256" key="1">
    <source>
        <dbReference type="ARBA" id="ARBA00004651"/>
    </source>
</evidence>
<keyword evidence="3" id="KW-0050">Antiport</keyword>
<feature type="transmembrane region" description="Helical" evidence="5">
    <location>
        <begin position="150"/>
        <end position="171"/>
    </location>
</feature>
<keyword evidence="7" id="KW-1185">Reference proteome</keyword>
<evidence type="ECO:0000256" key="2">
    <source>
        <dbReference type="ARBA" id="ARBA00022448"/>
    </source>
</evidence>
<sequence>MTDTIIITLTVLVLLAYLFDITSQKTRIPSIILLLFLGWVAKQVSDMSGVMIPDLSAILPVLGTMGLVLIVLDGALELEFNRQKLPLIGKSTGTALISILVISFALAGAFRHITGTDYQTCLMNAIPLAIISSAIAIPSAESLSSVSREFIIYESSLSDIFGVLIFNFVLTENNPGIHSVTNLFFQLLLILIISFAATLLLAFLLYRVKHSVKFIPIIILILLIYSISKLYHLPALLFILLFGLFIRNIDELNIKSLREWRYMENLKIEVSRFKELTKEMTFLIRVLFFLLFGFMIDTQNLLNKETAIWAVAISAGIFVTRILYLWLMKLPLKPLLFIAPRGLITILLFLSIPASSTLSMVNQSLITQVIIITALVMMAGTINTKKQTDKVETDNTFQE</sequence>
<feature type="transmembrane region" description="Helical" evidence="5">
    <location>
        <begin position="334"/>
        <end position="353"/>
    </location>
</feature>